<dbReference type="Gene3D" id="3.30.800.10">
    <property type="entry name" value="Phosphatidylinositol Phosphate Kinase II Beta"/>
    <property type="match status" value="1"/>
</dbReference>
<name>A0A9Q0GXL3_9MAGN</name>
<dbReference type="InterPro" id="IPR002498">
    <property type="entry name" value="PInositol-4-P-4/5-kinase_core"/>
</dbReference>
<dbReference type="InterPro" id="IPR027483">
    <property type="entry name" value="PInositol-4-P-4/5-kinase_C_sf"/>
</dbReference>
<comment type="caution">
    <text evidence="4">The sequence shown here is derived from an EMBL/GenBank/DDBJ whole genome shotgun (WGS) entry which is preliminary data.</text>
</comment>
<protein>
    <recommendedName>
        <fullName evidence="1">1-phosphatidylinositol-4-phosphate 5-kinase</fullName>
        <ecNumber evidence="1">2.7.1.68</ecNumber>
    </recommendedName>
</protein>
<dbReference type="SUPFAM" id="SSF56104">
    <property type="entry name" value="SAICAR synthase-like"/>
    <property type="match status" value="1"/>
</dbReference>
<dbReference type="InterPro" id="IPR027484">
    <property type="entry name" value="PInositol-4-P-5-kinase_N"/>
</dbReference>
<evidence type="ECO:0000259" key="3">
    <source>
        <dbReference type="PROSITE" id="PS51455"/>
    </source>
</evidence>
<feature type="domain" description="PIPK" evidence="3">
    <location>
        <begin position="32"/>
        <end position="411"/>
    </location>
</feature>
<keyword evidence="2" id="KW-0547">Nucleotide-binding</keyword>
<dbReference type="GO" id="GO:0046854">
    <property type="term" value="P:phosphatidylinositol phosphate biosynthetic process"/>
    <property type="evidence" value="ECO:0007669"/>
    <property type="project" value="TreeGrafter"/>
</dbReference>
<keyword evidence="2" id="KW-0418">Kinase</keyword>
<dbReference type="EC" id="2.7.1.68" evidence="1"/>
<accession>A0A9Q0GXL3</accession>
<dbReference type="PANTHER" id="PTHR23086">
    <property type="entry name" value="PHOSPHATIDYLINOSITOL-4-PHOSPHATE 5-KINASE"/>
    <property type="match status" value="1"/>
</dbReference>
<dbReference type="SMART" id="SM00330">
    <property type="entry name" value="PIPKc"/>
    <property type="match status" value="1"/>
</dbReference>
<proteinExistence type="predicted"/>
<dbReference type="GO" id="GO:0005524">
    <property type="term" value="F:ATP binding"/>
    <property type="evidence" value="ECO:0007669"/>
    <property type="project" value="UniProtKB-UniRule"/>
</dbReference>
<dbReference type="InterPro" id="IPR023610">
    <property type="entry name" value="PInositol-4/5-P-5/4-kinase"/>
</dbReference>
<dbReference type="GO" id="GO:0016308">
    <property type="term" value="F:1-phosphatidylinositol-4-phosphate 5-kinase activity"/>
    <property type="evidence" value="ECO:0007669"/>
    <property type="project" value="UniProtKB-EC"/>
</dbReference>
<dbReference type="AlphaFoldDB" id="A0A9Q0GXL3"/>
<keyword evidence="2" id="KW-0067">ATP-binding</keyword>
<dbReference type="OrthoDB" id="70770at2759"/>
<gene>
    <name evidence="4" type="ORF">NE237_012875</name>
</gene>
<dbReference type="Proteomes" id="UP001141806">
    <property type="component" value="Unassembled WGS sequence"/>
</dbReference>
<keyword evidence="2" id="KW-0808">Transferase</keyword>
<dbReference type="Gene3D" id="3.30.810.10">
    <property type="entry name" value="2-Layer Sandwich"/>
    <property type="match status" value="1"/>
</dbReference>
<keyword evidence="5" id="KW-1185">Reference proteome</keyword>
<dbReference type="Pfam" id="PF01504">
    <property type="entry name" value="PIP5K"/>
    <property type="match status" value="1"/>
</dbReference>
<sequence length="415" mass="47894">MFLGATCYFKQLFPRKRKEKSPLSSETETCESYSNEVFSFPITMKRFGGSRKTDYIWCEKVVRIATTWILSSTELTGKYLTRCVPPDTVTNFEWKDYCPAVFRQLQDLDNINYAGYMLSVCRYETIREIVSSGKNGCPFYLSDDNRFVVKTLHKSEIKAFLAMLPNYYRHVKKFRGTLLTKFYGLHAVRPVGGPKVYFIIMRNIFQSDLCIHRRFDLKGSSHGRSIRSNTLIGESTTLKDLDLDFCFYVDPLTRHRVFTQIKHDCEFLEVEGVMNYSLLLGLHLEAPTQDFEGRSLNHDSSCRRVEQEFTSCDDYIQATGPSVNLGLKIRARAVRKPAKEKGKRPSYPGIAAKECCNVILFIGIVDILQGYNMIKRFEQTYKSLHFVSRSISVVNPKVYAARFQDFLSKVFPAEK</sequence>
<evidence type="ECO:0000313" key="5">
    <source>
        <dbReference type="Proteomes" id="UP001141806"/>
    </source>
</evidence>
<evidence type="ECO:0000256" key="2">
    <source>
        <dbReference type="PROSITE-ProRule" id="PRU00781"/>
    </source>
</evidence>
<dbReference type="GO" id="GO:0005886">
    <property type="term" value="C:plasma membrane"/>
    <property type="evidence" value="ECO:0007669"/>
    <property type="project" value="TreeGrafter"/>
</dbReference>
<dbReference type="PANTHER" id="PTHR23086:SF111">
    <property type="entry name" value="PHOSPHATIDYLINOSITOL 4-PHOSPHATE 5-KINASE 10"/>
    <property type="match status" value="1"/>
</dbReference>
<dbReference type="PROSITE" id="PS51455">
    <property type="entry name" value="PIPK"/>
    <property type="match status" value="1"/>
</dbReference>
<organism evidence="4 5">
    <name type="scientific">Protea cynaroides</name>
    <dbReference type="NCBI Taxonomy" id="273540"/>
    <lineage>
        <taxon>Eukaryota</taxon>
        <taxon>Viridiplantae</taxon>
        <taxon>Streptophyta</taxon>
        <taxon>Embryophyta</taxon>
        <taxon>Tracheophyta</taxon>
        <taxon>Spermatophyta</taxon>
        <taxon>Magnoliopsida</taxon>
        <taxon>Proteales</taxon>
        <taxon>Proteaceae</taxon>
        <taxon>Protea</taxon>
    </lineage>
</organism>
<reference evidence="4" key="1">
    <citation type="journal article" date="2023" name="Plant J.">
        <title>The genome of the king protea, Protea cynaroides.</title>
        <authorList>
            <person name="Chang J."/>
            <person name="Duong T.A."/>
            <person name="Schoeman C."/>
            <person name="Ma X."/>
            <person name="Roodt D."/>
            <person name="Barker N."/>
            <person name="Li Z."/>
            <person name="Van de Peer Y."/>
            <person name="Mizrachi E."/>
        </authorList>
    </citation>
    <scope>NUCLEOTIDE SEQUENCE</scope>
    <source>
        <tissue evidence="4">Young leaves</tissue>
    </source>
</reference>
<dbReference type="EMBL" id="JAMYWD010000011">
    <property type="protein sequence ID" value="KAJ4956092.1"/>
    <property type="molecule type" value="Genomic_DNA"/>
</dbReference>
<evidence type="ECO:0000256" key="1">
    <source>
        <dbReference type="ARBA" id="ARBA00012172"/>
    </source>
</evidence>
<evidence type="ECO:0000313" key="4">
    <source>
        <dbReference type="EMBL" id="KAJ4956092.1"/>
    </source>
</evidence>